<dbReference type="AlphaFoldDB" id="A0A073JRD7"/>
<dbReference type="InterPro" id="IPR000515">
    <property type="entry name" value="MetI-like"/>
</dbReference>
<evidence type="ECO:0000259" key="7">
    <source>
        <dbReference type="PROSITE" id="PS50928"/>
    </source>
</evidence>
<gene>
    <name evidence="8" type="ORF">BAMA_11815</name>
</gene>
<feature type="transmembrane region" description="Helical" evidence="6">
    <location>
        <begin position="111"/>
        <end position="127"/>
    </location>
</feature>
<keyword evidence="9" id="KW-1185">Reference proteome</keyword>
<evidence type="ECO:0000256" key="3">
    <source>
        <dbReference type="ARBA" id="ARBA00022692"/>
    </source>
</evidence>
<evidence type="ECO:0000256" key="2">
    <source>
        <dbReference type="ARBA" id="ARBA00022448"/>
    </source>
</evidence>
<evidence type="ECO:0000256" key="1">
    <source>
        <dbReference type="ARBA" id="ARBA00004141"/>
    </source>
</evidence>
<protein>
    <submittedName>
        <fullName evidence="8">Peptide ABC transporter permease</fullName>
    </submittedName>
</protein>
<dbReference type="PROSITE" id="PS50928">
    <property type="entry name" value="ABC_TM1"/>
    <property type="match status" value="1"/>
</dbReference>
<feature type="domain" description="ABC transmembrane type-1" evidence="7">
    <location>
        <begin position="74"/>
        <end position="279"/>
    </location>
</feature>
<evidence type="ECO:0000256" key="4">
    <source>
        <dbReference type="ARBA" id="ARBA00022989"/>
    </source>
</evidence>
<feature type="transmembrane region" description="Helical" evidence="6">
    <location>
        <begin position="208"/>
        <end position="225"/>
    </location>
</feature>
<feature type="transmembrane region" description="Helical" evidence="6">
    <location>
        <begin position="139"/>
        <end position="161"/>
    </location>
</feature>
<evidence type="ECO:0000313" key="8">
    <source>
        <dbReference type="EMBL" id="KEK17649.1"/>
    </source>
</evidence>
<sequence length="294" mass="34705">MHSRRYLYFFVPIFIMLCASFLLPYVQEERERVLYTYDEEGKVDEAAPFSFSRTYWFGTDREGGDLFYKVIDGAKYTILISFFVACMRVIIAVCFSFFIKKRKSIFESLRFFPQTLFCLLFLSPFIIYEVRTKPIVSNVEVLCIQLIVFVVIAVPGLTRFFQTEVEQLWRKEYVQSAFVLGGSKWHVFRTHIIKGVWPKMMFQIGEQMVQVLLLMLHLALFKIFLGGTKIVSGQVHDQYNVYSPYVTDWANLISYYYIELMIEPRIVMVPVLFYMILLFCMTKAVEGYKKEDCN</sequence>
<dbReference type="STRING" id="574376.BAMA_11815"/>
<reference evidence="8 9" key="1">
    <citation type="submission" date="2014-06" db="EMBL/GenBank/DDBJ databases">
        <title>Draft genome sequence of Bacillus manliponensis JCM 15802 (MCCC 1A00708).</title>
        <authorList>
            <person name="Lai Q."/>
            <person name="Liu Y."/>
            <person name="Shao Z."/>
        </authorList>
    </citation>
    <scope>NUCLEOTIDE SEQUENCE [LARGE SCALE GENOMIC DNA]</scope>
    <source>
        <strain evidence="8 9">JCM 15802</strain>
    </source>
</reference>
<dbReference type="EMBL" id="JOTN01000024">
    <property type="protein sequence ID" value="KEK17649.1"/>
    <property type="molecule type" value="Genomic_DNA"/>
</dbReference>
<name>A0A073JRD7_9BACI</name>
<evidence type="ECO:0000313" key="9">
    <source>
        <dbReference type="Proteomes" id="UP000027822"/>
    </source>
</evidence>
<feature type="transmembrane region" description="Helical" evidence="6">
    <location>
        <begin position="76"/>
        <end position="99"/>
    </location>
</feature>
<organism evidence="8 9">
    <name type="scientific">Bacillus manliponensis</name>
    <dbReference type="NCBI Taxonomy" id="574376"/>
    <lineage>
        <taxon>Bacteria</taxon>
        <taxon>Bacillati</taxon>
        <taxon>Bacillota</taxon>
        <taxon>Bacilli</taxon>
        <taxon>Bacillales</taxon>
        <taxon>Bacillaceae</taxon>
        <taxon>Bacillus</taxon>
        <taxon>Bacillus cereus group</taxon>
    </lineage>
</organism>
<dbReference type="CDD" id="cd06261">
    <property type="entry name" value="TM_PBP2"/>
    <property type="match status" value="1"/>
</dbReference>
<feature type="transmembrane region" description="Helical" evidence="6">
    <location>
        <begin position="7"/>
        <end position="26"/>
    </location>
</feature>
<dbReference type="PANTHER" id="PTHR43839">
    <property type="entry name" value="OPPC IN A BINDING PROTEIN-DEPENDENT TRANSPORT SYSTEM"/>
    <property type="match status" value="1"/>
</dbReference>
<dbReference type="SUPFAM" id="SSF161098">
    <property type="entry name" value="MetI-like"/>
    <property type="match status" value="1"/>
</dbReference>
<keyword evidence="4 6" id="KW-1133">Transmembrane helix</keyword>
<dbReference type="PANTHER" id="PTHR43839:SF3">
    <property type="entry name" value="OLIGOPEPTIDE ABC TRANSPORTER, PERMEASE PROTEIN"/>
    <property type="match status" value="1"/>
</dbReference>
<proteinExistence type="predicted"/>
<dbReference type="InterPro" id="IPR035906">
    <property type="entry name" value="MetI-like_sf"/>
</dbReference>
<dbReference type="RefSeq" id="WP_034642760.1">
    <property type="nucleotide sequence ID" value="NZ_CBCSJC010000006.1"/>
</dbReference>
<dbReference type="eggNOG" id="COG1173">
    <property type="taxonomic scope" value="Bacteria"/>
</dbReference>
<dbReference type="Gene3D" id="1.10.3720.10">
    <property type="entry name" value="MetI-like"/>
    <property type="match status" value="1"/>
</dbReference>
<keyword evidence="5 6" id="KW-0472">Membrane</keyword>
<keyword evidence="3 6" id="KW-0812">Transmembrane</keyword>
<comment type="caution">
    <text evidence="8">The sequence shown here is derived from an EMBL/GenBank/DDBJ whole genome shotgun (WGS) entry which is preliminary data.</text>
</comment>
<accession>A0A073JRD7</accession>
<evidence type="ECO:0000256" key="5">
    <source>
        <dbReference type="ARBA" id="ARBA00023136"/>
    </source>
</evidence>
<comment type="subcellular location">
    <subcellularLocation>
        <location evidence="1">Membrane</location>
        <topology evidence="1">Multi-pass membrane protein</topology>
    </subcellularLocation>
</comment>
<dbReference type="Proteomes" id="UP000027822">
    <property type="component" value="Unassembled WGS sequence"/>
</dbReference>
<feature type="transmembrane region" description="Helical" evidence="6">
    <location>
        <begin position="266"/>
        <end position="285"/>
    </location>
</feature>
<keyword evidence="2" id="KW-0813">Transport</keyword>
<evidence type="ECO:0000256" key="6">
    <source>
        <dbReference type="SAM" id="Phobius"/>
    </source>
</evidence>
<dbReference type="GO" id="GO:0055085">
    <property type="term" value="P:transmembrane transport"/>
    <property type="evidence" value="ECO:0007669"/>
    <property type="project" value="InterPro"/>
</dbReference>
<dbReference type="GO" id="GO:0016020">
    <property type="term" value="C:membrane"/>
    <property type="evidence" value="ECO:0007669"/>
    <property type="project" value="UniProtKB-SubCell"/>
</dbReference>